<evidence type="ECO:0000313" key="2">
    <source>
        <dbReference type="Proteomes" id="UP000766486"/>
    </source>
</evidence>
<organism evidence="1 2">
    <name type="scientific">Bionectria ochroleuca</name>
    <name type="common">Gliocladium roseum</name>
    <dbReference type="NCBI Taxonomy" id="29856"/>
    <lineage>
        <taxon>Eukaryota</taxon>
        <taxon>Fungi</taxon>
        <taxon>Dikarya</taxon>
        <taxon>Ascomycota</taxon>
        <taxon>Pezizomycotina</taxon>
        <taxon>Sordariomycetes</taxon>
        <taxon>Hypocreomycetidae</taxon>
        <taxon>Hypocreales</taxon>
        <taxon>Bionectriaceae</taxon>
        <taxon>Clonostachys</taxon>
    </lineage>
</organism>
<name>A0ABY6TMK0_BIOOC</name>
<keyword evidence="2" id="KW-1185">Reference proteome</keyword>
<dbReference type="Proteomes" id="UP000766486">
    <property type="component" value="Unassembled WGS sequence"/>
</dbReference>
<comment type="caution">
    <text evidence="1">The sequence shown here is derived from an EMBL/GenBank/DDBJ whole genome shotgun (WGS) entry which is preliminary data.</text>
</comment>
<dbReference type="EMBL" id="CABFNS010000003">
    <property type="protein sequence ID" value="VUC19817.1"/>
    <property type="molecule type" value="Genomic_DNA"/>
</dbReference>
<evidence type="ECO:0000313" key="1">
    <source>
        <dbReference type="EMBL" id="VUC19817.1"/>
    </source>
</evidence>
<sequence length="89" mass="10075">MAAFSDEITSFCTKFREISVQTGVTWQRFGEKKYFSIWESAIWKGWNGDSTRSSVLSTPYLTIKSTGFSGCFLVQYSHTLKGVVAWGGW</sequence>
<gene>
    <name evidence="1" type="ORF">CLO192961_LOCUS45</name>
</gene>
<proteinExistence type="predicted"/>
<protein>
    <submittedName>
        <fullName evidence="1">Uncharacterized protein</fullName>
    </submittedName>
</protein>
<reference evidence="1 2" key="1">
    <citation type="submission" date="2019-06" db="EMBL/GenBank/DDBJ databases">
        <authorList>
            <person name="Broberg M."/>
        </authorList>
    </citation>
    <scope>NUCLEOTIDE SEQUENCE [LARGE SCALE GENOMIC DNA]</scope>
</reference>
<accession>A0ABY6TMK0</accession>